<reference evidence="9 10" key="1">
    <citation type="submission" date="2018-03" db="EMBL/GenBank/DDBJ databases">
        <title>Genomic Encyclopedia of Archaeal and Bacterial Type Strains, Phase II (KMG-II): from individual species to whole genera.</title>
        <authorList>
            <person name="Goeker M."/>
        </authorList>
    </citation>
    <scope>NUCLEOTIDE SEQUENCE [LARGE SCALE GENOMIC DNA]</scope>
    <source>
        <strain evidence="9 10">DSM 45601</strain>
    </source>
</reference>
<keyword evidence="2 7" id="KW-0812">Transmembrane</keyword>
<proteinExistence type="inferred from homology"/>
<comment type="similarity">
    <text evidence="7">Belongs to the TatC family.</text>
</comment>
<evidence type="ECO:0000256" key="7">
    <source>
        <dbReference type="HAMAP-Rule" id="MF_00902"/>
    </source>
</evidence>
<feature type="transmembrane region" description="Helical" evidence="7">
    <location>
        <begin position="32"/>
        <end position="50"/>
    </location>
</feature>
<dbReference type="Proteomes" id="UP000237846">
    <property type="component" value="Unassembled WGS sequence"/>
</dbReference>
<dbReference type="PANTHER" id="PTHR30371">
    <property type="entry name" value="SEC-INDEPENDENT PROTEIN TRANSLOCASE PROTEIN TATC"/>
    <property type="match status" value="1"/>
</dbReference>
<evidence type="ECO:0000256" key="6">
    <source>
        <dbReference type="ARBA" id="ARBA00023136"/>
    </source>
</evidence>
<feature type="transmembrane region" description="Helical" evidence="7">
    <location>
        <begin position="125"/>
        <end position="146"/>
    </location>
</feature>
<dbReference type="PANTHER" id="PTHR30371:SF0">
    <property type="entry name" value="SEC-INDEPENDENT PROTEIN TRANSLOCASE PROTEIN TATC, CHLOROPLASTIC-RELATED"/>
    <property type="match status" value="1"/>
</dbReference>
<evidence type="ECO:0000256" key="4">
    <source>
        <dbReference type="ARBA" id="ARBA00022989"/>
    </source>
</evidence>
<evidence type="ECO:0000256" key="8">
    <source>
        <dbReference type="SAM" id="MobiDB-lite"/>
    </source>
</evidence>
<keyword evidence="10" id="KW-1185">Reference proteome</keyword>
<dbReference type="AlphaFoldDB" id="A0A2T0PTW1"/>
<feature type="transmembrane region" description="Helical" evidence="7">
    <location>
        <begin position="92"/>
        <end position="113"/>
    </location>
</feature>
<dbReference type="PRINTS" id="PR01840">
    <property type="entry name" value="TATCFAMILY"/>
</dbReference>
<gene>
    <name evidence="7" type="primary">tatC</name>
    <name evidence="9" type="ORF">CLV72_11099</name>
</gene>
<dbReference type="HAMAP" id="MF_00902">
    <property type="entry name" value="TatC"/>
    <property type="match status" value="1"/>
</dbReference>
<comment type="subunit">
    <text evidence="7">The Tat system comprises two distinct complexes: a TatABC complex, containing multiple copies of TatA, TatB and TatC subunits, and a separate TatA complex, containing only TatA subunits. Substrates initially bind to the TatABC complex, which probably triggers association of the separate TatA complex to form the active translocon.</text>
</comment>
<dbReference type="Pfam" id="PF00902">
    <property type="entry name" value="TatC"/>
    <property type="match status" value="1"/>
</dbReference>
<evidence type="ECO:0000256" key="5">
    <source>
        <dbReference type="ARBA" id="ARBA00023010"/>
    </source>
</evidence>
<keyword evidence="7" id="KW-0813">Transport</keyword>
<feature type="transmembrane region" description="Helical" evidence="7">
    <location>
        <begin position="209"/>
        <end position="227"/>
    </location>
</feature>
<evidence type="ECO:0000256" key="3">
    <source>
        <dbReference type="ARBA" id="ARBA00022927"/>
    </source>
</evidence>
<comment type="subcellular location">
    <subcellularLocation>
        <location evidence="7">Cell membrane</location>
        <topology evidence="7">Multi-pass membrane protein</topology>
    </subcellularLocation>
    <subcellularLocation>
        <location evidence="1">Membrane</location>
        <topology evidence="1">Multi-pass membrane protein</topology>
    </subcellularLocation>
</comment>
<name>A0A2T0PTW1_9ACTN</name>
<feature type="region of interest" description="Disordered" evidence="8">
    <location>
        <begin position="263"/>
        <end position="297"/>
    </location>
</feature>
<dbReference type="InterPro" id="IPR002033">
    <property type="entry name" value="TatC"/>
</dbReference>
<comment type="caution">
    <text evidence="9">The sequence shown here is derived from an EMBL/GenBank/DDBJ whole genome shotgun (WGS) entry which is preliminary data.</text>
</comment>
<keyword evidence="3 7" id="KW-0653">Protein transport</keyword>
<dbReference type="GO" id="GO:0009977">
    <property type="term" value="F:proton motive force dependent protein transmembrane transporter activity"/>
    <property type="evidence" value="ECO:0007669"/>
    <property type="project" value="TreeGrafter"/>
</dbReference>
<feature type="transmembrane region" description="Helical" evidence="7">
    <location>
        <begin position="174"/>
        <end position="197"/>
    </location>
</feature>
<evidence type="ECO:0000256" key="2">
    <source>
        <dbReference type="ARBA" id="ARBA00022692"/>
    </source>
</evidence>
<dbReference type="GO" id="GO:0065002">
    <property type="term" value="P:intracellular protein transmembrane transport"/>
    <property type="evidence" value="ECO:0007669"/>
    <property type="project" value="TreeGrafter"/>
</dbReference>
<evidence type="ECO:0000256" key="1">
    <source>
        <dbReference type="ARBA" id="ARBA00004141"/>
    </source>
</evidence>
<dbReference type="EMBL" id="PVZC01000010">
    <property type="protein sequence ID" value="PRX92339.1"/>
    <property type="molecule type" value="Genomic_DNA"/>
</dbReference>
<dbReference type="RefSeq" id="WP_245930490.1">
    <property type="nucleotide sequence ID" value="NZ_PVZC01000010.1"/>
</dbReference>
<protein>
    <recommendedName>
        <fullName evidence="7">Sec-independent protein translocase protein TatC</fullName>
    </recommendedName>
</protein>
<dbReference type="NCBIfam" id="TIGR00945">
    <property type="entry name" value="tatC"/>
    <property type="match status" value="1"/>
</dbReference>
<organism evidence="9 10">
    <name type="scientific">Allonocardiopsis opalescens</name>
    <dbReference type="NCBI Taxonomy" id="1144618"/>
    <lineage>
        <taxon>Bacteria</taxon>
        <taxon>Bacillati</taxon>
        <taxon>Actinomycetota</taxon>
        <taxon>Actinomycetes</taxon>
        <taxon>Streptosporangiales</taxon>
        <taxon>Allonocardiopsis</taxon>
    </lineage>
</organism>
<feature type="transmembrane region" description="Helical" evidence="7">
    <location>
        <begin position="233"/>
        <end position="253"/>
    </location>
</feature>
<keyword evidence="4 7" id="KW-1133">Transmembrane helix</keyword>
<accession>A0A2T0PTW1</accession>
<comment type="function">
    <text evidence="7">Part of the twin-arginine translocation (Tat) system that transports large folded proteins containing a characteristic twin-arginine motif in their signal peptide across membranes. Together with TatB, TatC is part of a receptor directly interacting with Tat signal peptides.</text>
</comment>
<keyword evidence="6 7" id="KW-0472">Membrane</keyword>
<keyword evidence="7" id="KW-1003">Cell membrane</keyword>
<evidence type="ECO:0000313" key="9">
    <source>
        <dbReference type="EMBL" id="PRX92339.1"/>
    </source>
</evidence>
<dbReference type="GO" id="GO:0033281">
    <property type="term" value="C:TAT protein transport complex"/>
    <property type="evidence" value="ECO:0007669"/>
    <property type="project" value="UniProtKB-UniRule"/>
</dbReference>
<sequence>MLFKKPSSANPSRDPDGRMPLIEHLRELRSRLVKAMIGLALGLVVGFLLFETVWDFLQAPYCDLPQAYTLDSENCTLVFTGIFDAFFLRLKVSLILGLLVSSPVWLYQLWAFVTPAMYTNERRYTIIFIGCAVPLFFMGAGIAYVVTEQAMRILFSFSTEGQVPLISMSEYLNYMIAMLLVFGASFLLPLFVVLLNFIGVLTHERIAKWRRMIIFLTFVFAAVATPGGDPFSFLALALPMIVLFEVAKVVAYLHDRRKASRGSVYEQLDDDEASPLEFGDTTPESAGQDEPTGGSRG</sequence>
<keyword evidence="5 7" id="KW-0811">Translocation</keyword>
<dbReference type="GO" id="GO:0043953">
    <property type="term" value="P:protein transport by the Tat complex"/>
    <property type="evidence" value="ECO:0007669"/>
    <property type="project" value="UniProtKB-UniRule"/>
</dbReference>
<evidence type="ECO:0000313" key="10">
    <source>
        <dbReference type="Proteomes" id="UP000237846"/>
    </source>
</evidence>